<evidence type="ECO:0000313" key="4">
    <source>
        <dbReference type="Proteomes" id="UP000240608"/>
    </source>
</evidence>
<dbReference type="PROSITE" id="PS50164">
    <property type="entry name" value="GIY_YIG"/>
    <property type="match status" value="1"/>
</dbReference>
<keyword evidence="3" id="KW-0378">Hydrolase</keyword>
<dbReference type="GO" id="GO:0004519">
    <property type="term" value="F:endonuclease activity"/>
    <property type="evidence" value="ECO:0007669"/>
    <property type="project" value="UniProtKB-KW"/>
</dbReference>
<protein>
    <submittedName>
        <fullName evidence="3">Endonuclease</fullName>
    </submittedName>
</protein>
<dbReference type="PANTHER" id="PTHR34477">
    <property type="entry name" value="UPF0213 PROTEIN YHBQ"/>
    <property type="match status" value="1"/>
</dbReference>
<dbReference type="PANTHER" id="PTHR34477:SF5">
    <property type="entry name" value="BSL5627 PROTEIN"/>
    <property type="match status" value="1"/>
</dbReference>
<evidence type="ECO:0000256" key="1">
    <source>
        <dbReference type="ARBA" id="ARBA00007435"/>
    </source>
</evidence>
<dbReference type="SUPFAM" id="SSF82771">
    <property type="entry name" value="GIY-YIG endonuclease"/>
    <property type="match status" value="1"/>
</dbReference>
<name>A0A2T4DL74_9BACT</name>
<comment type="caution">
    <text evidence="3">The sequence shown here is derived from an EMBL/GenBank/DDBJ whole genome shotgun (WGS) entry which is preliminary data.</text>
</comment>
<dbReference type="InterPro" id="IPR035901">
    <property type="entry name" value="GIY-YIG_endonuc_sf"/>
</dbReference>
<dbReference type="Gene3D" id="3.40.1440.10">
    <property type="entry name" value="GIY-YIG endonuclease"/>
    <property type="match status" value="1"/>
</dbReference>
<dbReference type="EMBL" id="PYVU01000128">
    <property type="protein sequence ID" value="PTB94542.1"/>
    <property type="molecule type" value="Genomic_DNA"/>
</dbReference>
<dbReference type="InterPro" id="IPR000305">
    <property type="entry name" value="GIY-YIG_endonuc"/>
</dbReference>
<dbReference type="Proteomes" id="UP000240608">
    <property type="component" value="Unassembled WGS sequence"/>
</dbReference>
<dbReference type="CDD" id="cd10448">
    <property type="entry name" value="GIY-YIG_unchar_3"/>
    <property type="match status" value="1"/>
</dbReference>
<gene>
    <name evidence="3" type="ORF">C9994_12040</name>
</gene>
<evidence type="ECO:0000259" key="2">
    <source>
        <dbReference type="PROSITE" id="PS50164"/>
    </source>
</evidence>
<evidence type="ECO:0000313" key="3">
    <source>
        <dbReference type="EMBL" id="PTB94542.1"/>
    </source>
</evidence>
<feature type="domain" description="GIY-YIG" evidence="2">
    <location>
        <begin position="4"/>
        <end position="81"/>
    </location>
</feature>
<organism evidence="3 4">
    <name type="scientific">Marivirga lumbricoides</name>
    <dbReference type="NCBI Taxonomy" id="1046115"/>
    <lineage>
        <taxon>Bacteria</taxon>
        <taxon>Pseudomonadati</taxon>
        <taxon>Bacteroidota</taxon>
        <taxon>Cytophagia</taxon>
        <taxon>Cytophagales</taxon>
        <taxon>Marivirgaceae</taxon>
        <taxon>Marivirga</taxon>
    </lineage>
</organism>
<keyword evidence="3" id="KW-0255">Endonuclease</keyword>
<proteinExistence type="inferred from homology"/>
<dbReference type="InterPro" id="IPR050190">
    <property type="entry name" value="UPF0213_domain"/>
</dbReference>
<accession>A0A2T4DL74</accession>
<sequence>MRAKGGYVYIVSNVTRSTLYIGVTSNLSERSYQHKFEEGSEFTKKYHCTDLIYYELFESIEEAIAREKVLKKWNRQWKINLIREINPLLKDLYDEVAEMK</sequence>
<comment type="similarity">
    <text evidence="1">Belongs to the UPF0213 family.</text>
</comment>
<keyword evidence="3" id="KW-0540">Nuclease</keyword>
<dbReference type="Pfam" id="PF01541">
    <property type="entry name" value="GIY-YIG"/>
    <property type="match status" value="1"/>
</dbReference>
<reference evidence="3 4" key="1">
    <citation type="submission" date="2018-03" db="EMBL/GenBank/DDBJ databases">
        <title>Cross-interface Injection: A General Nanoliter Liquid Handling Method Applied to Single Cells Genome Amplification Automated Nanoliter Liquid Handling Applied to Single Cell Multiple Displacement Amplification.</title>
        <authorList>
            <person name="Yun J."/>
            <person name="Xu P."/>
            <person name="Xu J."/>
            <person name="Dai X."/>
            <person name="Wang Y."/>
            <person name="Zheng X."/>
            <person name="Cao C."/>
            <person name="Yi Q."/>
            <person name="Zhu Y."/>
            <person name="Wang L."/>
            <person name="Dong Z."/>
            <person name="Huang Y."/>
            <person name="Huang L."/>
            <person name="Du W."/>
        </authorList>
    </citation>
    <scope>NUCLEOTIDE SEQUENCE [LARGE SCALE GENOMIC DNA]</scope>
    <source>
        <strain evidence="3 4">Z-D1-2</strain>
    </source>
</reference>
<dbReference type="AlphaFoldDB" id="A0A2T4DL74"/>